<evidence type="ECO:0000313" key="2">
    <source>
        <dbReference type="Proteomes" id="UP000785679"/>
    </source>
</evidence>
<protein>
    <submittedName>
        <fullName evidence="1">Uncharacterized protein</fullName>
    </submittedName>
</protein>
<reference evidence="1" key="1">
    <citation type="submission" date="2019-06" db="EMBL/GenBank/DDBJ databases">
        <authorList>
            <person name="Zheng W."/>
        </authorList>
    </citation>
    <scope>NUCLEOTIDE SEQUENCE</scope>
    <source>
        <strain evidence="1">QDHG01</strain>
    </source>
</reference>
<proteinExistence type="predicted"/>
<keyword evidence="2" id="KW-1185">Reference proteome</keyword>
<dbReference type="Proteomes" id="UP000785679">
    <property type="component" value="Unassembled WGS sequence"/>
</dbReference>
<name>A0A8J8T564_HALGN</name>
<comment type="caution">
    <text evidence="1">The sequence shown here is derived from an EMBL/GenBank/DDBJ whole genome shotgun (WGS) entry which is preliminary data.</text>
</comment>
<dbReference type="EMBL" id="RRYP01005724">
    <property type="protein sequence ID" value="TNV81798.1"/>
    <property type="molecule type" value="Genomic_DNA"/>
</dbReference>
<organism evidence="1 2">
    <name type="scientific">Halteria grandinella</name>
    <dbReference type="NCBI Taxonomy" id="5974"/>
    <lineage>
        <taxon>Eukaryota</taxon>
        <taxon>Sar</taxon>
        <taxon>Alveolata</taxon>
        <taxon>Ciliophora</taxon>
        <taxon>Intramacronucleata</taxon>
        <taxon>Spirotrichea</taxon>
        <taxon>Stichotrichia</taxon>
        <taxon>Sporadotrichida</taxon>
        <taxon>Halteriidae</taxon>
        <taxon>Halteria</taxon>
    </lineage>
</organism>
<gene>
    <name evidence="1" type="ORF">FGO68_gene5187</name>
</gene>
<dbReference type="AlphaFoldDB" id="A0A8J8T564"/>
<evidence type="ECO:0000313" key="1">
    <source>
        <dbReference type="EMBL" id="TNV81798.1"/>
    </source>
</evidence>
<sequence>MLRPCLRYLLDRIQAHLLELLLLFVLENNDTRILIVLYLNSLRLRQGGLALVCQEQEVVFKLLINMVFVEFLFLQAVEHLPFLRCHL</sequence>
<accession>A0A8J8T564</accession>